<protein>
    <submittedName>
        <fullName evidence="2">Uncharacterized protein</fullName>
    </submittedName>
</protein>
<feature type="transmembrane region" description="Helical" evidence="1">
    <location>
        <begin position="138"/>
        <end position="159"/>
    </location>
</feature>
<organism evidence="2">
    <name type="scientific">Cacopsylla melanoneura</name>
    <dbReference type="NCBI Taxonomy" id="428564"/>
    <lineage>
        <taxon>Eukaryota</taxon>
        <taxon>Metazoa</taxon>
        <taxon>Ecdysozoa</taxon>
        <taxon>Arthropoda</taxon>
        <taxon>Hexapoda</taxon>
        <taxon>Insecta</taxon>
        <taxon>Pterygota</taxon>
        <taxon>Neoptera</taxon>
        <taxon>Paraneoptera</taxon>
        <taxon>Hemiptera</taxon>
        <taxon>Sternorrhyncha</taxon>
        <taxon>Psylloidea</taxon>
        <taxon>Psyllidae</taxon>
        <taxon>Psyllinae</taxon>
        <taxon>Cacopsylla</taxon>
    </lineage>
</organism>
<evidence type="ECO:0000313" key="2">
    <source>
        <dbReference type="EMBL" id="CAG6722972.1"/>
    </source>
</evidence>
<sequence length="182" mass="21934">MRGTFDCNLNFIIVDLLSLGHKKKPLPIILRWSHFMSFRHKTCLPEINMIFFIMITDDRRLSIWKYGEKKNQNSDIDRINFIHKKIKLYYVHKMKLHSKVTSNFIHKKILLCTCTIIICYKIHQTLFTIYLSNPSCNSIFSIVITHVFYLRPQILFILLSMNSRRCVSVWYFFFSFNFEYVT</sequence>
<accession>A0A8D8Y6Z0</accession>
<keyword evidence="1" id="KW-1133">Transmembrane helix</keyword>
<keyword evidence="1" id="KW-0472">Membrane</keyword>
<keyword evidence="1" id="KW-0812">Transmembrane</keyword>
<name>A0A8D8Y6Z0_9HEMI</name>
<dbReference type="EMBL" id="HBUF01364811">
    <property type="protein sequence ID" value="CAG6722972.1"/>
    <property type="molecule type" value="Transcribed_RNA"/>
</dbReference>
<proteinExistence type="predicted"/>
<feature type="transmembrane region" description="Helical" evidence="1">
    <location>
        <begin position="109"/>
        <end position="132"/>
    </location>
</feature>
<dbReference type="AlphaFoldDB" id="A0A8D8Y6Z0"/>
<evidence type="ECO:0000256" key="1">
    <source>
        <dbReference type="SAM" id="Phobius"/>
    </source>
</evidence>
<reference evidence="2" key="1">
    <citation type="submission" date="2021-05" db="EMBL/GenBank/DDBJ databases">
        <authorList>
            <person name="Alioto T."/>
            <person name="Alioto T."/>
            <person name="Gomez Garrido J."/>
        </authorList>
    </citation>
    <scope>NUCLEOTIDE SEQUENCE</scope>
</reference>